<gene>
    <name evidence="2" type="ORF">BYL167_LOCUS47772</name>
    <name evidence="1" type="ORF">GIL414_LOCUS39176</name>
    <name evidence="4" type="ORF">GIL414_LOCUS54832</name>
    <name evidence="3" type="ORF">SMN809_LOCUS48467</name>
</gene>
<dbReference type="Proteomes" id="UP000676336">
    <property type="component" value="Unassembled WGS sequence"/>
</dbReference>
<evidence type="ECO:0000313" key="2">
    <source>
        <dbReference type="EMBL" id="CAF4792230.1"/>
    </source>
</evidence>
<accession>A0A8S2Z728</accession>
<dbReference type="AlphaFoldDB" id="A0A8S2Z728"/>
<evidence type="ECO:0000313" key="4">
    <source>
        <dbReference type="EMBL" id="CAF4960649.1"/>
    </source>
</evidence>
<dbReference type="Proteomes" id="UP000681967">
    <property type="component" value="Unassembled WGS sequence"/>
</dbReference>
<sequence>YLCVIANDKAQNVDMVKLFVKDNKRSFNPPKIIQEYSDADVNEGSPLALKCKLDLGYPKA</sequence>
<evidence type="ECO:0000313" key="3">
    <source>
        <dbReference type="EMBL" id="CAF4830629.1"/>
    </source>
</evidence>
<feature type="non-terminal residue" evidence="1">
    <location>
        <position position="60"/>
    </location>
</feature>
<evidence type="ECO:0000313" key="1">
    <source>
        <dbReference type="EMBL" id="CAF4606886.1"/>
    </source>
</evidence>
<dbReference type="EMBL" id="CAJOBJ010193188">
    <property type="protein sequence ID" value="CAF4960649.1"/>
    <property type="molecule type" value="Genomic_DNA"/>
</dbReference>
<evidence type="ECO:0000313" key="5">
    <source>
        <dbReference type="Proteomes" id="UP000681720"/>
    </source>
</evidence>
<protein>
    <submittedName>
        <fullName evidence="1">Uncharacterized protein</fullName>
    </submittedName>
</protein>
<proteinExistence type="predicted"/>
<dbReference type="EMBL" id="CAJOBH010138230">
    <property type="protein sequence ID" value="CAF4792230.1"/>
    <property type="molecule type" value="Genomic_DNA"/>
</dbReference>
<dbReference type="EMBL" id="CAJOBI010155718">
    <property type="protein sequence ID" value="CAF4830629.1"/>
    <property type="molecule type" value="Genomic_DNA"/>
</dbReference>
<reference evidence="1" key="1">
    <citation type="submission" date="2021-02" db="EMBL/GenBank/DDBJ databases">
        <authorList>
            <person name="Nowell W R."/>
        </authorList>
    </citation>
    <scope>NUCLEOTIDE SEQUENCE</scope>
</reference>
<dbReference type="EMBL" id="CAJOBJ010105416">
    <property type="protein sequence ID" value="CAF4606886.1"/>
    <property type="molecule type" value="Genomic_DNA"/>
</dbReference>
<organism evidence="1 5">
    <name type="scientific">Rotaria magnacalcarata</name>
    <dbReference type="NCBI Taxonomy" id="392030"/>
    <lineage>
        <taxon>Eukaryota</taxon>
        <taxon>Metazoa</taxon>
        <taxon>Spiralia</taxon>
        <taxon>Gnathifera</taxon>
        <taxon>Rotifera</taxon>
        <taxon>Eurotatoria</taxon>
        <taxon>Bdelloidea</taxon>
        <taxon>Philodinida</taxon>
        <taxon>Philodinidae</taxon>
        <taxon>Rotaria</taxon>
    </lineage>
</organism>
<comment type="caution">
    <text evidence="1">The sequence shown here is derived from an EMBL/GenBank/DDBJ whole genome shotgun (WGS) entry which is preliminary data.</text>
</comment>
<name>A0A8S2Z728_9BILA</name>
<dbReference type="Proteomes" id="UP000681720">
    <property type="component" value="Unassembled WGS sequence"/>
</dbReference>
<feature type="non-terminal residue" evidence="1">
    <location>
        <position position="1"/>
    </location>
</feature>